<evidence type="ECO:0000259" key="5">
    <source>
        <dbReference type="PROSITE" id="PS50110"/>
    </source>
</evidence>
<dbReference type="GO" id="GO:0000155">
    <property type="term" value="F:phosphorelay sensor kinase activity"/>
    <property type="evidence" value="ECO:0007669"/>
    <property type="project" value="InterPro"/>
</dbReference>
<dbReference type="OMA" id="FLYEMIG"/>
<organism evidence="6 7">
    <name type="scientific">Paramecium primaurelia</name>
    <dbReference type="NCBI Taxonomy" id="5886"/>
    <lineage>
        <taxon>Eukaryota</taxon>
        <taxon>Sar</taxon>
        <taxon>Alveolata</taxon>
        <taxon>Ciliophora</taxon>
        <taxon>Intramacronucleata</taxon>
        <taxon>Oligohymenophorea</taxon>
        <taxon>Peniculida</taxon>
        <taxon>Parameciidae</taxon>
        <taxon>Paramecium</taxon>
    </lineage>
</organism>
<dbReference type="CDD" id="cd00082">
    <property type="entry name" value="HisKA"/>
    <property type="match status" value="1"/>
</dbReference>
<keyword evidence="3" id="KW-0472">Membrane</keyword>
<dbReference type="PROSITE" id="PS50109">
    <property type="entry name" value="HIS_KIN"/>
    <property type="match status" value="1"/>
</dbReference>
<feature type="transmembrane region" description="Helical" evidence="3">
    <location>
        <begin position="30"/>
        <end position="47"/>
    </location>
</feature>
<feature type="transmembrane region" description="Helical" evidence="3">
    <location>
        <begin position="7"/>
        <end position="24"/>
    </location>
</feature>
<feature type="domain" description="Histidine kinase" evidence="4">
    <location>
        <begin position="331"/>
        <end position="552"/>
    </location>
</feature>
<feature type="modified residue" description="4-aspartylphosphate" evidence="2">
    <location>
        <position position="727"/>
    </location>
</feature>
<proteinExistence type="predicted"/>
<evidence type="ECO:0000256" key="1">
    <source>
        <dbReference type="ARBA" id="ARBA00022553"/>
    </source>
</evidence>
<dbReference type="EMBL" id="CAJJDM010000086">
    <property type="protein sequence ID" value="CAD8089276.1"/>
    <property type="molecule type" value="Genomic_DNA"/>
</dbReference>
<keyword evidence="3" id="KW-0812">Transmembrane</keyword>
<dbReference type="InterPro" id="IPR003661">
    <property type="entry name" value="HisK_dim/P_dom"/>
</dbReference>
<dbReference type="AlphaFoldDB" id="A0A8S1NG47"/>
<evidence type="ECO:0000313" key="7">
    <source>
        <dbReference type="Proteomes" id="UP000688137"/>
    </source>
</evidence>
<keyword evidence="7" id="KW-1185">Reference proteome</keyword>
<reference evidence="6" key="1">
    <citation type="submission" date="2021-01" db="EMBL/GenBank/DDBJ databases">
        <authorList>
            <consortium name="Genoscope - CEA"/>
            <person name="William W."/>
        </authorList>
    </citation>
    <scope>NUCLEOTIDE SEQUENCE</scope>
</reference>
<evidence type="ECO:0000256" key="3">
    <source>
        <dbReference type="SAM" id="Phobius"/>
    </source>
</evidence>
<evidence type="ECO:0000256" key="2">
    <source>
        <dbReference type="PROSITE-ProRule" id="PRU00169"/>
    </source>
</evidence>
<dbReference type="SMART" id="SM00448">
    <property type="entry name" value="REC"/>
    <property type="match status" value="1"/>
</dbReference>
<feature type="transmembrane region" description="Helical" evidence="3">
    <location>
        <begin position="125"/>
        <end position="145"/>
    </location>
</feature>
<gene>
    <name evidence="6" type="ORF">PPRIM_AZ9-3.1.T0830112</name>
</gene>
<dbReference type="Proteomes" id="UP000688137">
    <property type="component" value="Unassembled WGS sequence"/>
</dbReference>
<dbReference type="PROSITE" id="PS50110">
    <property type="entry name" value="RESPONSE_REGULATORY"/>
    <property type="match status" value="1"/>
</dbReference>
<feature type="transmembrane region" description="Helical" evidence="3">
    <location>
        <begin position="102"/>
        <end position="118"/>
    </location>
</feature>
<dbReference type="SMART" id="SM00387">
    <property type="entry name" value="HATPase_c"/>
    <property type="match status" value="1"/>
</dbReference>
<dbReference type="InterPro" id="IPR050956">
    <property type="entry name" value="2C_system_His_kinase"/>
</dbReference>
<dbReference type="PANTHER" id="PTHR43719:SF28">
    <property type="entry name" value="PEROXIDE STRESS-ACTIVATED HISTIDINE KINASE MAK1-RELATED"/>
    <property type="match status" value="1"/>
</dbReference>
<feature type="transmembrane region" description="Helical" evidence="3">
    <location>
        <begin position="59"/>
        <end position="76"/>
    </location>
</feature>
<comment type="caution">
    <text evidence="6">The sequence shown here is derived from an EMBL/GenBank/DDBJ whole genome shotgun (WGS) entry which is preliminary data.</text>
</comment>
<protein>
    <submittedName>
        <fullName evidence="6">Uncharacterized protein</fullName>
    </submittedName>
</protein>
<dbReference type="InterPro" id="IPR003594">
    <property type="entry name" value="HATPase_dom"/>
</dbReference>
<evidence type="ECO:0000313" key="6">
    <source>
        <dbReference type="EMBL" id="CAD8089276.1"/>
    </source>
</evidence>
<dbReference type="Pfam" id="PF00072">
    <property type="entry name" value="Response_reg"/>
    <property type="match status" value="1"/>
</dbReference>
<sequence>MEFVICMQFMSNMFITGLSIYICYIQNQNLMAVGSLFGLSIILEIMVNSRLENNKLKVILIYLSFCTKYLGIWFLGNSPGVSFLLQVIMCQSLKSKNIFDHIFLYEMIGMFGLMLNIFNQDRIVIENVAILTIELVIAIIFLIQLCKMMNKNYPVNRQQNLIQNQVIIDMTSNQKIKQDYEVTPSQSPRSNFQKLFQSNNFIIIKENLEILESNFDLKIHWLNESTPQNIILVEQFMQLQVISSNFGENEQIYSFKEFMLKFNDNIKTQFISLIILKSQVFDLENVTLNLIPIYHPDSFNFIVSFSYLSQLLIKKLQDDSSNQVLMDISRSLSHELGTNLNSIMVFSSLALHDDEVPESVKQKYISPLKINSEQLGLIVSNIRDYNLISLQQFNLKLEEFNINDEVKYIETLMIDIIKNKQINLVHDYQLINANIINDRQRFRQVYFQFLHNAVKYTTTGTIRIKIETNKSQCQISIQDSGPGLTEEEMARMQNILIGKNQFVKISPHSVGSGLGIGISNSIIKRLNGRNIPIICDQKEKGTIFTFLIKNHLHEISNYDNRKSVELRSSRSIIRLISGNSYIESPFTNSVKFILPSISQSSDSINYKNSLVEDDNVLRQPKLLLVQDQGSVPISEDEFLIIQEPRNFSPKFQYEIIECSIQSNCCARVLIVDDEYFNILSLQLLMQKHRAKCDYAYNGKEALNKIMQKLEIGCHICQNKYYSLIFIDINMPILNGYQTVKEIKSLIKNKTIRRAWCVANTGFTDLDTKIQSFNSGMDYFLTKPLDAKNLHELIVQMFPQQK</sequence>
<dbReference type="InterPro" id="IPR001789">
    <property type="entry name" value="Sig_transdc_resp-reg_receiver"/>
</dbReference>
<feature type="domain" description="Response regulatory" evidence="5">
    <location>
        <begin position="667"/>
        <end position="797"/>
    </location>
</feature>
<keyword evidence="1 2" id="KW-0597">Phosphoprotein</keyword>
<dbReference type="InterPro" id="IPR005467">
    <property type="entry name" value="His_kinase_dom"/>
</dbReference>
<dbReference type="PANTHER" id="PTHR43719">
    <property type="entry name" value="TWO-COMPONENT HISTIDINE KINASE"/>
    <property type="match status" value="1"/>
</dbReference>
<evidence type="ECO:0000259" key="4">
    <source>
        <dbReference type="PROSITE" id="PS50109"/>
    </source>
</evidence>
<dbReference type="Pfam" id="PF02518">
    <property type="entry name" value="HATPase_c"/>
    <property type="match status" value="1"/>
</dbReference>
<keyword evidence="3" id="KW-1133">Transmembrane helix</keyword>
<accession>A0A8S1NG47</accession>
<dbReference type="CDD" id="cd17546">
    <property type="entry name" value="REC_hyHK_CKI1_RcsC-like"/>
    <property type="match status" value="1"/>
</dbReference>
<name>A0A8S1NG47_PARPR</name>